<keyword evidence="2" id="KW-0732">Signal</keyword>
<proteinExistence type="predicted"/>
<feature type="chain" id="PRO_5046873415" evidence="2">
    <location>
        <begin position="25"/>
        <end position="288"/>
    </location>
</feature>
<dbReference type="EMBL" id="JBHUIM010000001">
    <property type="protein sequence ID" value="MFD2245818.1"/>
    <property type="molecule type" value="Genomic_DNA"/>
</dbReference>
<protein>
    <submittedName>
        <fullName evidence="4">T9SS type A sorting domain-containing protein</fullName>
    </submittedName>
</protein>
<evidence type="ECO:0000313" key="4">
    <source>
        <dbReference type="EMBL" id="MFD2245818.1"/>
    </source>
</evidence>
<dbReference type="InterPro" id="IPR026444">
    <property type="entry name" value="Secre_tail"/>
</dbReference>
<evidence type="ECO:0000256" key="2">
    <source>
        <dbReference type="SAM" id="SignalP"/>
    </source>
</evidence>
<dbReference type="NCBIfam" id="TIGR04183">
    <property type="entry name" value="Por_Secre_tail"/>
    <property type="match status" value="1"/>
</dbReference>
<name>A0ABW5CVJ7_9BACT</name>
<dbReference type="RefSeq" id="WP_250427465.1">
    <property type="nucleotide sequence ID" value="NZ_JALPRR010000001.1"/>
</dbReference>
<sequence>MNMNQLKHLVLLVCLLAVIAPALAGGKGQRNPELRKELKTYMRENVLPVLRKQRMKLETQISAQDKAELEKLRTSLQQIKAETKELQKSLKAEREASGTPLTVEQKAALKAQHEKARQVYAAAGTIASRYKPQLDRMNAAIASDRTRWDADIKAIVAKYETAPEGNQPEKRGKRFEQQLKHRQLMRPARFILWDVSKKNKGEKAKDATAVYPNPSSSTQTINYTVAKEGNVTITLVDGRGTILRTLLSEQQTRGKHTLEVNLSGLPDATYYYKIETAAGTVTKRIIKR</sequence>
<evidence type="ECO:0000313" key="5">
    <source>
        <dbReference type="Proteomes" id="UP001597374"/>
    </source>
</evidence>
<organism evidence="4 5">
    <name type="scientific">Pontibacter ruber</name>
    <dbReference type="NCBI Taxonomy" id="1343895"/>
    <lineage>
        <taxon>Bacteria</taxon>
        <taxon>Pseudomonadati</taxon>
        <taxon>Bacteroidota</taxon>
        <taxon>Cytophagia</taxon>
        <taxon>Cytophagales</taxon>
        <taxon>Hymenobacteraceae</taxon>
        <taxon>Pontibacter</taxon>
    </lineage>
</organism>
<dbReference type="Proteomes" id="UP001597374">
    <property type="component" value="Unassembled WGS sequence"/>
</dbReference>
<feature type="signal peptide" evidence="2">
    <location>
        <begin position="1"/>
        <end position="24"/>
    </location>
</feature>
<comment type="caution">
    <text evidence="4">The sequence shown here is derived from an EMBL/GenBank/DDBJ whole genome shotgun (WGS) entry which is preliminary data.</text>
</comment>
<accession>A0ABW5CVJ7</accession>
<keyword evidence="5" id="KW-1185">Reference proteome</keyword>
<dbReference type="Pfam" id="PF18962">
    <property type="entry name" value="Por_Secre_tail"/>
    <property type="match status" value="1"/>
</dbReference>
<gene>
    <name evidence="4" type="ORF">ACFSKP_06095</name>
</gene>
<reference evidence="5" key="1">
    <citation type="journal article" date="2019" name="Int. J. Syst. Evol. Microbiol.">
        <title>The Global Catalogue of Microorganisms (GCM) 10K type strain sequencing project: providing services to taxonomists for standard genome sequencing and annotation.</title>
        <authorList>
            <consortium name="The Broad Institute Genomics Platform"/>
            <consortium name="The Broad Institute Genome Sequencing Center for Infectious Disease"/>
            <person name="Wu L."/>
            <person name="Ma J."/>
        </authorList>
    </citation>
    <scope>NUCLEOTIDE SEQUENCE [LARGE SCALE GENOMIC DNA]</scope>
    <source>
        <strain evidence="5">CGMCC 4.1782</strain>
    </source>
</reference>
<evidence type="ECO:0000259" key="3">
    <source>
        <dbReference type="Pfam" id="PF18962"/>
    </source>
</evidence>
<feature type="domain" description="Secretion system C-terminal sorting" evidence="3">
    <location>
        <begin position="210"/>
        <end position="286"/>
    </location>
</feature>
<keyword evidence="1" id="KW-0175">Coiled coil</keyword>
<feature type="coiled-coil region" evidence="1">
    <location>
        <begin position="62"/>
        <end position="96"/>
    </location>
</feature>
<evidence type="ECO:0000256" key="1">
    <source>
        <dbReference type="SAM" id="Coils"/>
    </source>
</evidence>